<protein>
    <recommendedName>
        <fullName evidence="5">Bis(5'-nucleosyl)-tetraphosphatase, symmetrical</fullName>
        <ecNumber evidence="5">3.6.1.41</ecNumber>
    </recommendedName>
    <alternativeName>
        <fullName evidence="5">Ap4A hydrolase</fullName>
    </alternativeName>
    <alternativeName>
        <fullName evidence="5">Diadenosine 5',5'''-P1,P4-tetraphosphate pyrophosphohydrolase</fullName>
    </alternativeName>
    <alternativeName>
        <fullName evidence="5">Diadenosine tetraphosphatase</fullName>
    </alternativeName>
</protein>
<evidence type="ECO:0000256" key="2">
    <source>
        <dbReference type="ARBA" id="ARBA00005419"/>
    </source>
</evidence>
<gene>
    <name evidence="5" type="primary">apaH</name>
    <name evidence="7" type="ORF">C8E02_0363</name>
</gene>
<dbReference type="NCBIfam" id="NF001204">
    <property type="entry name" value="PRK00166.1"/>
    <property type="match status" value="1"/>
</dbReference>
<evidence type="ECO:0000256" key="4">
    <source>
        <dbReference type="ARBA" id="ARBA00049417"/>
    </source>
</evidence>
<dbReference type="PANTHER" id="PTHR40942">
    <property type="match status" value="1"/>
</dbReference>
<dbReference type="Pfam" id="PF00149">
    <property type="entry name" value="Metallophos"/>
    <property type="match status" value="1"/>
</dbReference>
<dbReference type="PANTHER" id="PTHR40942:SF4">
    <property type="entry name" value="CYTOCHROME C5"/>
    <property type="match status" value="1"/>
</dbReference>
<comment type="catalytic activity">
    <reaction evidence="4 5">
        <text>P(1),P(4)-bis(5'-adenosyl) tetraphosphate + H2O = 2 ADP + 2 H(+)</text>
        <dbReference type="Rhea" id="RHEA:24252"/>
        <dbReference type="ChEBI" id="CHEBI:15377"/>
        <dbReference type="ChEBI" id="CHEBI:15378"/>
        <dbReference type="ChEBI" id="CHEBI:58141"/>
        <dbReference type="ChEBI" id="CHEBI:456216"/>
        <dbReference type="EC" id="3.6.1.41"/>
    </reaction>
</comment>
<dbReference type="Gene3D" id="3.60.21.10">
    <property type="match status" value="1"/>
</dbReference>
<name>A0A495BKT1_VOGIN</name>
<keyword evidence="3 5" id="KW-0378">Hydrolase</keyword>
<evidence type="ECO:0000256" key="3">
    <source>
        <dbReference type="ARBA" id="ARBA00022801"/>
    </source>
</evidence>
<evidence type="ECO:0000313" key="8">
    <source>
        <dbReference type="Proteomes" id="UP000279384"/>
    </source>
</evidence>
<comment type="caution">
    <text evidence="7">The sequence shown here is derived from an EMBL/GenBank/DDBJ whole genome shotgun (WGS) entry which is preliminary data.</text>
</comment>
<proteinExistence type="inferred from homology"/>
<dbReference type="EC" id="3.6.1.41" evidence="5"/>
<dbReference type="RefSeq" id="WP_120809414.1">
    <property type="nucleotide sequence ID" value="NZ_RBID01000004.1"/>
</dbReference>
<dbReference type="CDD" id="cd07422">
    <property type="entry name" value="MPP_ApaH"/>
    <property type="match status" value="1"/>
</dbReference>
<dbReference type="SUPFAM" id="SSF56300">
    <property type="entry name" value="Metallo-dependent phosphatases"/>
    <property type="match status" value="1"/>
</dbReference>
<evidence type="ECO:0000256" key="1">
    <source>
        <dbReference type="ARBA" id="ARBA00003413"/>
    </source>
</evidence>
<reference evidence="7 8" key="1">
    <citation type="submission" date="2018-10" db="EMBL/GenBank/DDBJ databases">
        <title>Genomic Encyclopedia of Type Strains, Phase IV (KMG-IV): sequencing the most valuable type-strain genomes for metagenomic binning, comparative biology and taxonomic classification.</title>
        <authorList>
            <person name="Goeker M."/>
        </authorList>
    </citation>
    <scope>NUCLEOTIDE SEQUENCE [LARGE SCALE GENOMIC DNA]</scope>
    <source>
        <strain evidence="7 8">DSM 3303</strain>
    </source>
</reference>
<feature type="domain" description="Calcineurin-like phosphoesterase" evidence="6">
    <location>
        <begin position="4"/>
        <end position="152"/>
    </location>
</feature>
<dbReference type="GO" id="GO:0008803">
    <property type="term" value="F:bis(5'-nucleosyl)-tetraphosphatase (symmetrical) activity"/>
    <property type="evidence" value="ECO:0007669"/>
    <property type="project" value="UniProtKB-UniRule"/>
</dbReference>
<dbReference type="Proteomes" id="UP000279384">
    <property type="component" value="Unassembled WGS sequence"/>
</dbReference>
<dbReference type="InterPro" id="IPR004843">
    <property type="entry name" value="Calcineurin-like_PHP"/>
</dbReference>
<evidence type="ECO:0000256" key="5">
    <source>
        <dbReference type="HAMAP-Rule" id="MF_00199"/>
    </source>
</evidence>
<dbReference type="HAMAP" id="MF_00199">
    <property type="entry name" value="ApaH"/>
    <property type="match status" value="1"/>
</dbReference>
<dbReference type="AlphaFoldDB" id="A0A495BKT1"/>
<sequence>MATYAIGDLQGCFTPFMALLRQIEFNPGRDTLWLTGDLVNRGPESLAVLRWVFEHQDCTQMVLGNHDLHLLAVAEGYGKIHSDDTINDVLDAADSKLLLDWLRCQPLMIYEQGYAMVHAGLLPEWSINKALRLAEEVEDELSGKDYRKLFAKLYGNKPARWHGELKGMDRWRLIINAMTRMRFINSDGELDLSYKGELDGAPAQLRPWFAVDGRRSMDTPIICGHWSALGLMLTEDVLAIDSGCLWGGSLTAVRLEDRAQFSLPCPPYRKIGKSK</sequence>
<dbReference type="PIRSF" id="PIRSF000903">
    <property type="entry name" value="B5n-ttraPtase_sm"/>
    <property type="match status" value="1"/>
</dbReference>
<comment type="function">
    <text evidence="1 5">Hydrolyzes diadenosine 5',5'''-P1,P4-tetraphosphate to yield ADP.</text>
</comment>
<organism evidence="7 8">
    <name type="scientific">Vogesella indigofera</name>
    <name type="common">Pseudomonas indigofera</name>
    <dbReference type="NCBI Taxonomy" id="45465"/>
    <lineage>
        <taxon>Bacteria</taxon>
        <taxon>Pseudomonadati</taxon>
        <taxon>Pseudomonadota</taxon>
        <taxon>Betaproteobacteria</taxon>
        <taxon>Neisseriales</taxon>
        <taxon>Chromobacteriaceae</taxon>
        <taxon>Vogesella</taxon>
    </lineage>
</organism>
<dbReference type="EMBL" id="RBID01000004">
    <property type="protein sequence ID" value="RKQ62023.1"/>
    <property type="molecule type" value="Genomic_DNA"/>
</dbReference>
<evidence type="ECO:0000313" key="7">
    <source>
        <dbReference type="EMBL" id="RKQ62023.1"/>
    </source>
</evidence>
<dbReference type="NCBIfam" id="TIGR00668">
    <property type="entry name" value="apaH"/>
    <property type="match status" value="1"/>
</dbReference>
<evidence type="ECO:0000259" key="6">
    <source>
        <dbReference type="Pfam" id="PF00149"/>
    </source>
</evidence>
<dbReference type="InterPro" id="IPR004617">
    <property type="entry name" value="ApaH"/>
</dbReference>
<comment type="similarity">
    <text evidence="2 5">Belongs to the Ap4A hydrolase family.</text>
</comment>
<accession>A0A495BKT1</accession>
<dbReference type="InterPro" id="IPR029052">
    <property type="entry name" value="Metallo-depent_PP-like"/>
</dbReference>